<dbReference type="InterPro" id="IPR027417">
    <property type="entry name" value="P-loop_NTPase"/>
</dbReference>
<feature type="non-terminal residue" evidence="2">
    <location>
        <position position="603"/>
    </location>
</feature>
<dbReference type="STRING" id="1073090.A0A1L9SKG2"/>
<gene>
    <name evidence="2" type="ORF">ASPZODRAFT_165779</name>
</gene>
<feature type="compositionally biased region" description="Basic and acidic residues" evidence="1">
    <location>
        <begin position="88"/>
        <end position="97"/>
    </location>
</feature>
<evidence type="ECO:0000256" key="1">
    <source>
        <dbReference type="SAM" id="MobiDB-lite"/>
    </source>
</evidence>
<keyword evidence="3" id="KW-1185">Reference proteome</keyword>
<protein>
    <submittedName>
        <fullName evidence="2">Uncharacterized protein</fullName>
    </submittedName>
</protein>
<feature type="region of interest" description="Disordered" evidence="1">
    <location>
        <begin position="73"/>
        <end position="108"/>
    </location>
</feature>
<accession>A0A1L9SKG2</accession>
<dbReference type="AlphaFoldDB" id="A0A1L9SKG2"/>
<dbReference type="Gene3D" id="3.40.50.300">
    <property type="entry name" value="P-loop containing nucleotide triphosphate hydrolases"/>
    <property type="match status" value="1"/>
</dbReference>
<organism evidence="2 3">
    <name type="scientific">Penicilliopsis zonata CBS 506.65</name>
    <dbReference type="NCBI Taxonomy" id="1073090"/>
    <lineage>
        <taxon>Eukaryota</taxon>
        <taxon>Fungi</taxon>
        <taxon>Dikarya</taxon>
        <taxon>Ascomycota</taxon>
        <taxon>Pezizomycotina</taxon>
        <taxon>Eurotiomycetes</taxon>
        <taxon>Eurotiomycetidae</taxon>
        <taxon>Eurotiales</taxon>
        <taxon>Aspergillaceae</taxon>
        <taxon>Penicilliopsis</taxon>
    </lineage>
</organism>
<evidence type="ECO:0000313" key="2">
    <source>
        <dbReference type="EMBL" id="OJJ47655.1"/>
    </source>
</evidence>
<proteinExistence type="predicted"/>
<dbReference type="Proteomes" id="UP000184188">
    <property type="component" value="Unassembled WGS sequence"/>
</dbReference>
<sequence length="603" mass="69248">MQTTNRYTPVLLGPPKLPPSLLRIVASGKCKGIVMRGRMKMPCACEKGIFTISSGSNEKNRCTYCDHTIGEHEDVDTLPEGSPSASDLEEKQQDVQKTKASKITNSPLTCPRQDTVSAFADLIESKPVVYVRGTPASGKTTLAHLLTDHLIKKDWTVFFLKTWGRDLDGFCIGNETAWDGLERKLQHYYPHHNLADFFAPKTLLLIDEAQKSYSDEIFWNQIIKERLDHLVPRDIRICLFCSYGSPFTGVETHDYTPAIFHPGQCVTFTPQPIEGSPRIGLFFTRSEFDDNVFRRIQYLYTEEFTLHKEASDYLFSLTNGHPGAVDGMLSYIYEVYRSKIKHEGLSVITKQHVVFSLENEEKVWMYLKGCPVARSFARRPKLTPDAANVLADILEQGSISWDDRPGMMACFVNGWIHKLIVNETPNSLEEEIAVLPSRLHEKWVERYISHRRKPLPERYGTLRELCLDILNQFSVISLQHSSQGKKISSAAKYRPVEAHYQDEFYKAFRMVAGRGVPISSEWSRTKKGSLDFWMPEKMWAIELLRDYDRVDEHISRFQNMGQYHDWVIEGMIKDWIIINCATTVPAIDYPEPNLIHAIFQEDY</sequence>
<dbReference type="OrthoDB" id="4524707at2759"/>
<dbReference type="GeneID" id="34613192"/>
<dbReference type="SUPFAM" id="SSF52540">
    <property type="entry name" value="P-loop containing nucleoside triphosphate hydrolases"/>
    <property type="match status" value="1"/>
</dbReference>
<name>A0A1L9SKG2_9EURO</name>
<dbReference type="RefSeq" id="XP_022582165.1">
    <property type="nucleotide sequence ID" value="XM_022726728.1"/>
</dbReference>
<reference evidence="3" key="1">
    <citation type="journal article" date="2017" name="Genome Biol.">
        <title>Comparative genomics reveals high biological diversity and specific adaptations in the industrially and medically important fungal genus Aspergillus.</title>
        <authorList>
            <person name="de Vries R.P."/>
            <person name="Riley R."/>
            <person name="Wiebenga A."/>
            <person name="Aguilar-Osorio G."/>
            <person name="Amillis S."/>
            <person name="Uchima C.A."/>
            <person name="Anderluh G."/>
            <person name="Asadollahi M."/>
            <person name="Askin M."/>
            <person name="Barry K."/>
            <person name="Battaglia E."/>
            <person name="Bayram O."/>
            <person name="Benocci T."/>
            <person name="Braus-Stromeyer S.A."/>
            <person name="Caldana C."/>
            <person name="Canovas D."/>
            <person name="Cerqueira G.C."/>
            <person name="Chen F."/>
            <person name="Chen W."/>
            <person name="Choi C."/>
            <person name="Clum A."/>
            <person name="Dos Santos R.A."/>
            <person name="Damasio A.R."/>
            <person name="Diallinas G."/>
            <person name="Emri T."/>
            <person name="Fekete E."/>
            <person name="Flipphi M."/>
            <person name="Freyberg S."/>
            <person name="Gallo A."/>
            <person name="Gournas C."/>
            <person name="Habgood R."/>
            <person name="Hainaut M."/>
            <person name="Harispe M.L."/>
            <person name="Henrissat B."/>
            <person name="Hilden K.S."/>
            <person name="Hope R."/>
            <person name="Hossain A."/>
            <person name="Karabika E."/>
            <person name="Karaffa L."/>
            <person name="Karanyi Z."/>
            <person name="Krasevec N."/>
            <person name="Kuo A."/>
            <person name="Kusch H."/>
            <person name="LaButti K."/>
            <person name="Lagendijk E.L."/>
            <person name="Lapidus A."/>
            <person name="Levasseur A."/>
            <person name="Lindquist E."/>
            <person name="Lipzen A."/>
            <person name="Logrieco A.F."/>
            <person name="MacCabe A."/>
            <person name="Maekelae M.R."/>
            <person name="Malavazi I."/>
            <person name="Melin P."/>
            <person name="Meyer V."/>
            <person name="Mielnichuk N."/>
            <person name="Miskei M."/>
            <person name="Molnar A.P."/>
            <person name="Mule G."/>
            <person name="Ngan C.Y."/>
            <person name="Orejas M."/>
            <person name="Orosz E."/>
            <person name="Ouedraogo J.P."/>
            <person name="Overkamp K.M."/>
            <person name="Park H.-S."/>
            <person name="Perrone G."/>
            <person name="Piumi F."/>
            <person name="Punt P.J."/>
            <person name="Ram A.F."/>
            <person name="Ramon A."/>
            <person name="Rauscher S."/>
            <person name="Record E."/>
            <person name="Riano-Pachon D.M."/>
            <person name="Robert V."/>
            <person name="Roehrig J."/>
            <person name="Ruller R."/>
            <person name="Salamov A."/>
            <person name="Salih N.S."/>
            <person name="Samson R.A."/>
            <person name="Sandor E."/>
            <person name="Sanguinetti M."/>
            <person name="Schuetze T."/>
            <person name="Sepcic K."/>
            <person name="Shelest E."/>
            <person name="Sherlock G."/>
            <person name="Sophianopoulou V."/>
            <person name="Squina F.M."/>
            <person name="Sun H."/>
            <person name="Susca A."/>
            <person name="Todd R.B."/>
            <person name="Tsang A."/>
            <person name="Unkles S.E."/>
            <person name="van de Wiele N."/>
            <person name="van Rossen-Uffink D."/>
            <person name="Oliveira J.V."/>
            <person name="Vesth T.C."/>
            <person name="Visser J."/>
            <person name="Yu J.-H."/>
            <person name="Zhou M."/>
            <person name="Andersen M.R."/>
            <person name="Archer D.B."/>
            <person name="Baker S.E."/>
            <person name="Benoit I."/>
            <person name="Brakhage A.A."/>
            <person name="Braus G.H."/>
            <person name="Fischer R."/>
            <person name="Frisvad J.C."/>
            <person name="Goldman G.H."/>
            <person name="Houbraken J."/>
            <person name="Oakley B."/>
            <person name="Pocsi I."/>
            <person name="Scazzocchio C."/>
            <person name="Seiboth B."/>
            <person name="vanKuyk P.A."/>
            <person name="Wortman J."/>
            <person name="Dyer P.S."/>
            <person name="Grigoriev I.V."/>
        </authorList>
    </citation>
    <scope>NUCLEOTIDE SEQUENCE [LARGE SCALE GENOMIC DNA]</scope>
    <source>
        <strain evidence="3">CBS 506.65</strain>
    </source>
</reference>
<evidence type="ECO:0000313" key="3">
    <source>
        <dbReference type="Proteomes" id="UP000184188"/>
    </source>
</evidence>
<dbReference type="EMBL" id="KV878340">
    <property type="protein sequence ID" value="OJJ47655.1"/>
    <property type="molecule type" value="Genomic_DNA"/>
</dbReference>
<dbReference type="VEuPathDB" id="FungiDB:ASPZODRAFT_165779"/>